<accession>A0ABW6RVC9</accession>
<keyword evidence="2" id="KW-1185">Reference proteome</keyword>
<dbReference type="EMBL" id="JBIAQY010000001">
    <property type="protein sequence ID" value="MFF3566916.1"/>
    <property type="molecule type" value="Genomic_DNA"/>
</dbReference>
<organism evidence="1 2">
    <name type="scientific">Nocardia jiangxiensis</name>
    <dbReference type="NCBI Taxonomy" id="282685"/>
    <lineage>
        <taxon>Bacteria</taxon>
        <taxon>Bacillati</taxon>
        <taxon>Actinomycetota</taxon>
        <taxon>Actinomycetes</taxon>
        <taxon>Mycobacteriales</taxon>
        <taxon>Nocardiaceae</taxon>
        <taxon>Nocardia</taxon>
    </lineage>
</organism>
<reference evidence="1 2" key="1">
    <citation type="submission" date="2024-10" db="EMBL/GenBank/DDBJ databases">
        <title>The Natural Products Discovery Center: Release of the First 8490 Sequenced Strains for Exploring Actinobacteria Biosynthetic Diversity.</title>
        <authorList>
            <person name="Kalkreuter E."/>
            <person name="Kautsar S.A."/>
            <person name="Yang D."/>
            <person name="Bader C.D."/>
            <person name="Teijaro C.N."/>
            <person name="Fluegel L."/>
            <person name="Davis C.M."/>
            <person name="Simpson J.R."/>
            <person name="Lauterbach L."/>
            <person name="Steele A.D."/>
            <person name="Gui C."/>
            <person name="Meng S."/>
            <person name="Li G."/>
            <person name="Viehrig K."/>
            <person name="Ye F."/>
            <person name="Su P."/>
            <person name="Kiefer A.F."/>
            <person name="Nichols A."/>
            <person name="Cepeda A.J."/>
            <person name="Yan W."/>
            <person name="Fan B."/>
            <person name="Jiang Y."/>
            <person name="Adhikari A."/>
            <person name="Zheng C.-J."/>
            <person name="Schuster L."/>
            <person name="Cowan T.M."/>
            <person name="Smanski M.J."/>
            <person name="Chevrette M.G."/>
            <person name="De Carvalho L.P.S."/>
            <person name="Shen B."/>
        </authorList>
    </citation>
    <scope>NUCLEOTIDE SEQUENCE [LARGE SCALE GENOMIC DNA]</scope>
    <source>
        <strain evidence="1 2">NPDC002593</strain>
    </source>
</reference>
<protein>
    <submittedName>
        <fullName evidence="1">Uncharacterized protein</fullName>
    </submittedName>
</protein>
<dbReference type="RefSeq" id="WP_040829995.1">
    <property type="nucleotide sequence ID" value="NZ_JBIAQY010000001.1"/>
</dbReference>
<name>A0ABW6RVC9_9NOCA</name>
<evidence type="ECO:0000313" key="1">
    <source>
        <dbReference type="EMBL" id="MFF3566916.1"/>
    </source>
</evidence>
<sequence length="148" mass="16390">MEFGTGLFLLLTVAKAIYPQSRIPARHYDMFAYEVGRSRPRTVMVFHGIGDAPVAVSPANLLPFEAARSTSIVRTAAAMGEVAVRELALAAIRAQQRGWRGFDQVWGPTDIPLRTANEVCVHILDQADFDTVAAIRHERCTVTLARRR</sequence>
<comment type="caution">
    <text evidence="1">The sequence shown here is derived from an EMBL/GenBank/DDBJ whole genome shotgun (WGS) entry which is preliminary data.</text>
</comment>
<dbReference type="Proteomes" id="UP001601992">
    <property type="component" value="Unassembled WGS sequence"/>
</dbReference>
<evidence type="ECO:0000313" key="2">
    <source>
        <dbReference type="Proteomes" id="UP001601992"/>
    </source>
</evidence>
<proteinExistence type="predicted"/>
<gene>
    <name evidence="1" type="ORF">ACFYXQ_03945</name>
</gene>